<organism evidence="1 2">
    <name type="scientific">Pseudothauera rhizosphaerae</name>
    <dbReference type="NCBI Taxonomy" id="2565932"/>
    <lineage>
        <taxon>Bacteria</taxon>
        <taxon>Pseudomonadati</taxon>
        <taxon>Pseudomonadota</taxon>
        <taxon>Betaproteobacteria</taxon>
        <taxon>Rhodocyclales</taxon>
        <taxon>Zoogloeaceae</taxon>
        <taxon>Pseudothauera</taxon>
    </lineage>
</organism>
<evidence type="ECO:0000313" key="1">
    <source>
        <dbReference type="EMBL" id="THF64108.1"/>
    </source>
</evidence>
<dbReference type="CDD" id="cd16364">
    <property type="entry name" value="T3SC_I-like"/>
    <property type="match status" value="1"/>
</dbReference>
<dbReference type="AlphaFoldDB" id="A0A4S4AXR6"/>
<comment type="caution">
    <text evidence="1">The sequence shown here is derived from an EMBL/GenBank/DDBJ whole genome shotgun (WGS) entry which is preliminary data.</text>
</comment>
<sequence>MFENLVTALCVHLGLAAPAGELDGAFYLQVGQLEIGLLEEPENDSLILECTVGNLGADQWPQQFQELCEANYYWSATNGATLGYNAASGDVVLTREWALQVLDSVKLAQLVEKFVVAAEFWNTRLDGRAQAPAAEPADALATMIRA</sequence>
<name>A0A4S4AXR6_9RHOO</name>
<evidence type="ECO:0000313" key="2">
    <source>
        <dbReference type="Proteomes" id="UP000307956"/>
    </source>
</evidence>
<dbReference type="OrthoDB" id="8636815at2"/>
<reference evidence="1 2" key="1">
    <citation type="submission" date="2019-04" db="EMBL/GenBank/DDBJ databases">
        <title>Azoarcus rhizosphaerae sp. nov. isolated from rhizosphere of Ficus religiosa.</title>
        <authorList>
            <person name="Lin S.-Y."/>
            <person name="Hameed A."/>
            <person name="Hsu Y.-H."/>
            <person name="Young C.-C."/>
        </authorList>
    </citation>
    <scope>NUCLEOTIDE SEQUENCE [LARGE SCALE GENOMIC DNA]</scope>
    <source>
        <strain evidence="1 2">CC-YHH848</strain>
    </source>
</reference>
<dbReference type="Pfam" id="PF05932">
    <property type="entry name" value="CesT"/>
    <property type="match status" value="1"/>
</dbReference>
<accession>A0A4S4AXR6</accession>
<dbReference type="Gene3D" id="3.30.1460.10">
    <property type="match status" value="1"/>
</dbReference>
<dbReference type="SUPFAM" id="SSF69635">
    <property type="entry name" value="Type III secretory system chaperone-like"/>
    <property type="match status" value="1"/>
</dbReference>
<dbReference type="Proteomes" id="UP000307956">
    <property type="component" value="Unassembled WGS sequence"/>
</dbReference>
<dbReference type="GO" id="GO:0030254">
    <property type="term" value="P:protein secretion by the type III secretion system"/>
    <property type="evidence" value="ECO:0007669"/>
    <property type="project" value="InterPro"/>
</dbReference>
<protein>
    <submittedName>
        <fullName evidence="1">Type III secretion system chaperone</fullName>
    </submittedName>
</protein>
<keyword evidence="2" id="KW-1185">Reference proteome</keyword>
<proteinExistence type="predicted"/>
<dbReference type="InterPro" id="IPR010261">
    <property type="entry name" value="Tir_chaperone"/>
</dbReference>
<gene>
    <name evidence="1" type="ORF">E6O51_01935</name>
</gene>
<dbReference type="EMBL" id="SSOD01000002">
    <property type="protein sequence ID" value="THF64108.1"/>
    <property type="molecule type" value="Genomic_DNA"/>
</dbReference>
<dbReference type="RefSeq" id="WP_136383299.1">
    <property type="nucleotide sequence ID" value="NZ_SSOD01000002.1"/>
</dbReference>